<dbReference type="OrthoDB" id="3539983at2759"/>
<protein>
    <submittedName>
        <fullName evidence="1">Uncharacterized protein</fullName>
    </submittedName>
</protein>
<evidence type="ECO:0000313" key="1">
    <source>
        <dbReference type="EMBL" id="TEY46375.1"/>
    </source>
</evidence>
<comment type="caution">
    <text evidence="1">The sequence shown here is derived from an EMBL/GenBank/DDBJ whole genome shotgun (WGS) entry which is preliminary data.</text>
</comment>
<organism evidence="1 2">
    <name type="scientific">Botryotinia calthae</name>
    <dbReference type="NCBI Taxonomy" id="38488"/>
    <lineage>
        <taxon>Eukaryota</taxon>
        <taxon>Fungi</taxon>
        <taxon>Dikarya</taxon>
        <taxon>Ascomycota</taxon>
        <taxon>Pezizomycotina</taxon>
        <taxon>Leotiomycetes</taxon>
        <taxon>Helotiales</taxon>
        <taxon>Sclerotiniaceae</taxon>
        <taxon>Botryotinia</taxon>
    </lineage>
</organism>
<dbReference type="Proteomes" id="UP000297299">
    <property type="component" value="Unassembled WGS sequence"/>
</dbReference>
<sequence length="334" mass="39284">MKLKLELFDLGEERLKKTIQGKLILAKKFSDDQLDLAVSKLLQDAIRGSFDEQKFIADEEGLASARRAEVTSELKVLENRIREVLSFQAATEMEKENDYLKERMELLEPIVSHSLAVRRGFFETGKMKYVEGKWVHIEDRGSPDKEIINQRNIACHYGDVDVDFAHWKLSDWGKHNISYEDFESYYGISPSEYGSLFNTSEDLSWMYSLRATMFRCFYHTERTYDQEIDKRFDQMFAECMEIYTSLAQYWPGKDGDSYLSRGRRFDNLEIESGWTESSWNLEFMKLAVEETNKKRNRYSRTRVCSDHCKSRRQTSTRKFLDENTAVVVAYLEDA</sequence>
<reference evidence="1 2" key="1">
    <citation type="submission" date="2017-11" db="EMBL/GenBank/DDBJ databases">
        <title>Comparative genomics of Botrytis spp.</title>
        <authorList>
            <person name="Valero-Jimenez C.A."/>
            <person name="Tapia P."/>
            <person name="Veloso J."/>
            <person name="Silva-Moreno E."/>
            <person name="Staats M."/>
            <person name="Valdes J.H."/>
            <person name="Van Kan J.A.L."/>
        </authorList>
    </citation>
    <scope>NUCLEOTIDE SEQUENCE [LARGE SCALE GENOMIC DNA]</scope>
    <source>
        <strain evidence="1 2">MUCL2830</strain>
    </source>
</reference>
<name>A0A4Y8CWL8_9HELO</name>
<gene>
    <name evidence="1" type="ORF">BOTCAL_0315g00160</name>
</gene>
<proteinExistence type="predicted"/>
<dbReference type="AlphaFoldDB" id="A0A4Y8CWL8"/>
<dbReference type="EMBL" id="PHWZ01000314">
    <property type="protein sequence ID" value="TEY46375.1"/>
    <property type="molecule type" value="Genomic_DNA"/>
</dbReference>
<accession>A0A4Y8CWL8</accession>
<keyword evidence="2" id="KW-1185">Reference proteome</keyword>
<evidence type="ECO:0000313" key="2">
    <source>
        <dbReference type="Proteomes" id="UP000297299"/>
    </source>
</evidence>